<organism evidence="10">
    <name type="scientific">Hydrogenobacter sp</name>
    <dbReference type="NCBI Taxonomy" id="2152829"/>
    <lineage>
        <taxon>Bacteria</taxon>
        <taxon>Pseudomonadati</taxon>
        <taxon>Aquificota</taxon>
        <taxon>Aquificia</taxon>
        <taxon>Aquificales</taxon>
        <taxon>Aquificaceae</taxon>
        <taxon>Hydrogenobacter</taxon>
    </lineage>
</organism>
<keyword evidence="3 8" id="KW-0819">tRNA processing</keyword>
<dbReference type="SUPFAM" id="SSF53927">
    <property type="entry name" value="Cytidine deaminase-like"/>
    <property type="match status" value="1"/>
</dbReference>
<dbReference type="CDD" id="cd01285">
    <property type="entry name" value="nucleoside_deaminase"/>
    <property type="match status" value="1"/>
</dbReference>
<dbReference type="GO" id="GO:0052717">
    <property type="term" value="F:tRNA-specific adenosine-34 deaminase activity"/>
    <property type="evidence" value="ECO:0007669"/>
    <property type="project" value="UniProtKB-UniRule"/>
</dbReference>
<accession>A0A7C2VGF4</accession>
<gene>
    <name evidence="8" type="primary">tadA</name>
    <name evidence="10" type="ORF">ENO47_07325</name>
</gene>
<evidence type="ECO:0000256" key="1">
    <source>
        <dbReference type="ARBA" id="ARBA00010669"/>
    </source>
</evidence>
<dbReference type="EC" id="3.5.4.33" evidence="8"/>
<dbReference type="InterPro" id="IPR016193">
    <property type="entry name" value="Cytidine_deaminase-like"/>
</dbReference>
<comment type="subunit">
    <text evidence="2 8">Homodimer.</text>
</comment>
<keyword evidence="5 8" id="KW-0378">Hydrolase</keyword>
<reference evidence="10" key="1">
    <citation type="journal article" date="2020" name="mSystems">
        <title>Genome- and Community-Level Interaction Insights into Carbon Utilization and Element Cycling Functions of Hydrothermarchaeota in Hydrothermal Sediment.</title>
        <authorList>
            <person name="Zhou Z."/>
            <person name="Liu Y."/>
            <person name="Xu W."/>
            <person name="Pan J."/>
            <person name="Luo Z.H."/>
            <person name="Li M."/>
        </authorList>
    </citation>
    <scope>NUCLEOTIDE SEQUENCE [LARGE SCALE GENOMIC DNA]</scope>
    <source>
        <strain evidence="10">SpSt-132</strain>
    </source>
</reference>
<comment type="cofactor">
    <cofactor evidence="8">
        <name>Zn(2+)</name>
        <dbReference type="ChEBI" id="CHEBI:29105"/>
    </cofactor>
    <text evidence="8">Binds 1 zinc ion per subunit.</text>
</comment>
<evidence type="ECO:0000256" key="6">
    <source>
        <dbReference type="ARBA" id="ARBA00022833"/>
    </source>
</evidence>
<keyword evidence="6 8" id="KW-0862">Zinc</keyword>
<dbReference type="Gene3D" id="3.40.140.10">
    <property type="entry name" value="Cytidine Deaminase, domain 2"/>
    <property type="match status" value="1"/>
</dbReference>
<dbReference type="PROSITE" id="PS51747">
    <property type="entry name" value="CYT_DCMP_DEAMINASES_2"/>
    <property type="match status" value="1"/>
</dbReference>
<name>A0A7C2VGF4_9AQUI</name>
<feature type="binding site" evidence="8">
    <location>
        <position position="75"/>
    </location>
    <ligand>
        <name>Zn(2+)</name>
        <dbReference type="ChEBI" id="CHEBI:29105"/>
        <note>catalytic</note>
    </ligand>
</feature>
<sequence length="137" mass="15602">MEEAKKAFQKGEVPVGCVVVKEGQVVAKAHNRVQELKDPTAHAEMLAIREATKALDSKYLYGCEVYVSLEPCPMCAYALVLSRVEKVIFFAPDEKYGAVMSRFNLLNEECFNHRVRWEYLPVEEAGLLIKEFFKGLR</sequence>
<dbReference type="GO" id="GO:0002100">
    <property type="term" value="P:tRNA wobble adenosine to inosine editing"/>
    <property type="evidence" value="ECO:0007669"/>
    <property type="project" value="UniProtKB-UniRule"/>
</dbReference>
<evidence type="ECO:0000256" key="8">
    <source>
        <dbReference type="HAMAP-Rule" id="MF_00972"/>
    </source>
</evidence>
<proteinExistence type="inferred from homology"/>
<dbReference type="InterPro" id="IPR002125">
    <property type="entry name" value="CMP_dCMP_dom"/>
</dbReference>
<evidence type="ECO:0000256" key="3">
    <source>
        <dbReference type="ARBA" id="ARBA00022694"/>
    </source>
</evidence>
<dbReference type="PANTHER" id="PTHR11079">
    <property type="entry name" value="CYTOSINE DEAMINASE FAMILY MEMBER"/>
    <property type="match status" value="1"/>
</dbReference>
<comment type="catalytic activity">
    <reaction evidence="7 8">
        <text>adenosine(34) in tRNA + H2O + H(+) = inosine(34) in tRNA + NH4(+)</text>
        <dbReference type="Rhea" id="RHEA:43168"/>
        <dbReference type="Rhea" id="RHEA-COMP:10373"/>
        <dbReference type="Rhea" id="RHEA-COMP:10374"/>
        <dbReference type="ChEBI" id="CHEBI:15377"/>
        <dbReference type="ChEBI" id="CHEBI:15378"/>
        <dbReference type="ChEBI" id="CHEBI:28938"/>
        <dbReference type="ChEBI" id="CHEBI:74411"/>
        <dbReference type="ChEBI" id="CHEBI:82852"/>
        <dbReference type="EC" id="3.5.4.33"/>
    </reaction>
</comment>
<evidence type="ECO:0000256" key="4">
    <source>
        <dbReference type="ARBA" id="ARBA00022723"/>
    </source>
</evidence>
<evidence type="ECO:0000259" key="9">
    <source>
        <dbReference type="PROSITE" id="PS51747"/>
    </source>
</evidence>
<protein>
    <recommendedName>
        <fullName evidence="8">tRNA-specific adenosine deaminase</fullName>
        <ecNumber evidence="8">3.5.4.33</ecNumber>
    </recommendedName>
</protein>
<comment type="similarity">
    <text evidence="1">Belongs to the cytidine and deoxycytidylate deaminase family. ADAT2 subfamily.</text>
</comment>
<feature type="binding site" evidence="8">
    <location>
        <position position="42"/>
    </location>
    <ligand>
        <name>Zn(2+)</name>
        <dbReference type="ChEBI" id="CHEBI:29105"/>
        <note>catalytic</note>
    </ligand>
</feature>
<evidence type="ECO:0000256" key="5">
    <source>
        <dbReference type="ARBA" id="ARBA00022801"/>
    </source>
</evidence>
<dbReference type="InterPro" id="IPR016192">
    <property type="entry name" value="APOBEC/CMP_deaminase_Zn-bd"/>
</dbReference>
<evidence type="ECO:0000313" key="10">
    <source>
        <dbReference type="EMBL" id="HEW46455.1"/>
    </source>
</evidence>
<feature type="binding site" evidence="8">
    <location>
        <position position="72"/>
    </location>
    <ligand>
        <name>Zn(2+)</name>
        <dbReference type="ChEBI" id="CHEBI:29105"/>
        <note>catalytic</note>
    </ligand>
</feature>
<dbReference type="HAMAP" id="MF_00972">
    <property type="entry name" value="tRNA_aden_deaminase"/>
    <property type="match status" value="1"/>
</dbReference>
<dbReference type="PANTHER" id="PTHR11079:SF202">
    <property type="entry name" value="TRNA-SPECIFIC ADENOSINE DEAMINASE"/>
    <property type="match status" value="1"/>
</dbReference>
<dbReference type="PROSITE" id="PS00903">
    <property type="entry name" value="CYT_DCMP_DEAMINASES_1"/>
    <property type="match status" value="1"/>
</dbReference>
<comment type="function">
    <text evidence="8">Catalyzes the deamination of adenosine to inosine at the wobble position 34 of tRNA(Arg2).</text>
</comment>
<feature type="active site" description="Proton donor" evidence="8">
    <location>
        <position position="44"/>
    </location>
</feature>
<evidence type="ECO:0000256" key="2">
    <source>
        <dbReference type="ARBA" id="ARBA00011738"/>
    </source>
</evidence>
<keyword evidence="4 8" id="KW-0479">Metal-binding</keyword>
<feature type="domain" description="CMP/dCMP-type deaminase" evidence="9">
    <location>
        <begin position="1"/>
        <end position="118"/>
    </location>
</feature>
<evidence type="ECO:0000256" key="7">
    <source>
        <dbReference type="ARBA" id="ARBA00048045"/>
    </source>
</evidence>
<dbReference type="Pfam" id="PF00383">
    <property type="entry name" value="dCMP_cyt_deam_1"/>
    <property type="match status" value="1"/>
</dbReference>
<dbReference type="GO" id="GO:0008270">
    <property type="term" value="F:zinc ion binding"/>
    <property type="evidence" value="ECO:0007669"/>
    <property type="project" value="UniProtKB-UniRule"/>
</dbReference>
<comment type="caution">
    <text evidence="10">The sequence shown here is derived from an EMBL/GenBank/DDBJ whole genome shotgun (WGS) entry which is preliminary data.</text>
</comment>
<dbReference type="InterPro" id="IPR028883">
    <property type="entry name" value="tRNA_aden_deaminase"/>
</dbReference>
<dbReference type="AlphaFoldDB" id="A0A7C2VGF4"/>
<dbReference type="EMBL" id="DSFP01000065">
    <property type="protein sequence ID" value="HEW46455.1"/>
    <property type="molecule type" value="Genomic_DNA"/>
</dbReference>